<organism evidence="1">
    <name type="scientific">Siphoviridae sp. ctgN495</name>
    <dbReference type="NCBI Taxonomy" id="2825608"/>
    <lineage>
        <taxon>Viruses</taxon>
        <taxon>Duplodnaviria</taxon>
        <taxon>Heunggongvirae</taxon>
        <taxon>Uroviricota</taxon>
        <taxon>Caudoviricetes</taxon>
    </lineage>
</organism>
<protein>
    <submittedName>
        <fullName evidence="1">Uncharacterized protein</fullName>
    </submittedName>
</protein>
<accession>A0A8S5UCP5</accession>
<name>A0A8S5UCP5_9CAUD</name>
<evidence type="ECO:0000313" key="1">
    <source>
        <dbReference type="EMBL" id="DAF92203.1"/>
    </source>
</evidence>
<reference evidence="1" key="1">
    <citation type="journal article" date="2021" name="Proc. Natl. Acad. Sci. U.S.A.">
        <title>A Catalog of Tens of Thousands of Viruses from Human Metagenomes Reveals Hidden Associations with Chronic Diseases.</title>
        <authorList>
            <person name="Tisza M.J."/>
            <person name="Buck C.B."/>
        </authorList>
    </citation>
    <scope>NUCLEOTIDE SEQUENCE</scope>
    <source>
        <strain evidence="1">CtgN495</strain>
    </source>
</reference>
<proteinExistence type="predicted"/>
<dbReference type="EMBL" id="BK016063">
    <property type="protein sequence ID" value="DAF92203.1"/>
    <property type="molecule type" value="Genomic_DNA"/>
</dbReference>
<sequence length="34" mass="4150">MDNIKSYIYNLVSYNYLRKCFSRICETQTNPENQ</sequence>